<dbReference type="Pfam" id="PF13585">
    <property type="entry name" value="CHU_C"/>
    <property type="match status" value="1"/>
</dbReference>
<dbReference type="InterPro" id="IPR026341">
    <property type="entry name" value="T9SS_type_B"/>
</dbReference>
<dbReference type="Gene3D" id="2.60.40.10">
    <property type="entry name" value="Immunoglobulins"/>
    <property type="match status" value="1"/>
</dbReference>
<reference evidence="1 2" key="1">
    <citation type="submission" date="2021-12" db="EMBL/GenBank/DDBJ databases">
        <title>Genome sequencing of bacteria with rrn-lacking chromosome and rrn-plasmid.</title>
        <authorList>
            <person name="Anda M."/>
            <person name="Iwasaki W."/>
        </authorList>
    </citation>
    <scope>NUCLEOTIDE SEQUENCE [LARGE SCALE GENOMIC DNA]</scope>
    <source>
        <strain evidence="1 2">DSM 100852</strain>
    </source>
</reference>
<dbReference type="CDD" id="cd00063">
    <property type="entry name" value="FN3"/>
    <property type="match status" value="1"/>
</dbReference>
<evidence type="ECO:0000313" key="2">
    <source>
        <dbReference type="Proteomes" id="UP001348817"/>
    </source>
</evidence>
<keyword evidence="2" id="KW-1185">Reference proteome</keyword>
<evidence type="ECO:0008006" key="3">
    <source>
        <dbReference type="Google" id="ProtNLM"/>
    </source>
</evidence>
<accession>A0AAU9CEU9</accession>
<name>A0AAU9CEU9_9BACT</name>
<dbReference type="KEGG" id="fax:FUAX_08300"/>
<dbReference type="AlphaFoldDB" id="A0AAU9CEU9"/>
<dbReference type="InterPro" id="IPR003961">
    <property type="entry name" value="FN3_dom"/>
</dbReference>
<dbReference type="Proteomes" id="UP001348817">
    <property type="component" value="Chromosome"/>
</dbReference>
<protein>
    <recommendedName>
        <fullName evidence="3">Gliding motility-associated C-terminal domain-containing protein</fullName>
    </recommendedName>
</protein>
<dbReference type="InterPro" id="IPR013783">
    <property type="entry name" value="Ig-like_fold"/>
</dbReference>
<organism evidence="1 2">
    <name type="scientific">Fulvitalea axinellae</name>
    <dbReference type="NCBI Taxonomy" id="1182444"/>
    <lineage>
        <taxon>Bacteria</taxon>
        <taxon>Pseudomonadati</taxon>
        <taxon>Bacteroidota</taxon>
        <taxon>Cytophagia</taxon>
        <taxon>Cytophagales</taxon>
        <taxon>Persicobacteraceae</taxon>
        <taxon>Fulvitalea</taxon>
    </lineage>
</organism>
<evidence type="ECO:0000313" key="1">
    <source>
        <dbReference type="EMBL" id="BDD08398.1"/>
    </source>
</evidence>
<gene>
    <name evidence="1" type="ORF">FUAX_08300</name>
</gene>
<proteinExistence type="predicted"/>
<dbReference type="NCBIfam" id="TIGR04131">
    <property type="entry name" value="Bac_Flav_CTERM"/>
    <property type="match status" value="1"/>
</dbReference>
<dbReference type="EMBL" id="AP025314">
    <property type="protein sequence ID" value="BDD08398.1"/>
    <property type="molecule type" value="Genomic_DNA"/>
</dbReference>
<sequence>MIGERTYKTILIFFLLWASSLCVGVAFSQDTDWVESTHKDFRASLDRGCSGVKVLFEGLKDNGNNVFYILDFDEQKKFDTSLYPADMHKSNISPTTTFKAFFRLGPDEEAKIFKVIRYEQSVNGAARIDSLKMDIRPVKTLPVVTFRYCNNRRIALNFSQDDFYDRFLIELNPDGGDGYDFNIKAKDSIITLESDLKQIYIQGVFETRDENNTLVRACDTRNIPYNVEPLAEVKMPLVSIVEEKEEGVEVTVDSLLTGGSYDLQYSINGGTFLTFPETLLSESGQGGKDKVLVPHTPGEWIKFRVPYDECEVPDFSEEMGMVRVKTAITLPLESVNELTYSKNDDFERIALERDSKVIAESVPESGYKDSDLVCNKLYSYRWVGVKGKARSYSLPAELTARSEKVPEALNWLSVSAVDGQPDALQLEWDSPEDETVSFYQVFDDNGSRNVKANATSVVIDGLRPSERSYDFEIRYRNVCDVFSGSKPGKSIHLEADQLDPMRWDLAWNDPTGFSAGDGGEFGFGLERNLTPPETDNIEVLPVAGMSGYTTRNDLTSDLVSYRIRVPVPEREGMYVYSNTQMLKFEVIIRFPNAFSPNRDGLNDRFNFVGLNHLITEYELTIFNRWGALVYQTDDKEKGWNGTVNGIIQPEGVYTYKAVITDIKGHVNTYSGSLVLVKGAKRF</sequence>